<reference evidence="1 2" key="1">
    <citation type="submission" date="2016-05" db="EMBL/GenBank/DDBJ databases">
        <title>A degradative enzymes factory behind the ericoid mycorrhizal symbiosis.</title>
        <authorList>
            <consortium name="DOE Joint Genome Institute"/>
            <person name="Martino E."/>
            <person name="Morin E."/>
            <person name="Grelet G."/>
            <person name="Kuo A."/>
            <person name="Kohler A."/>
            <person name="Daghino S."/>
            <person name="Barry K."/>
            <person name="Choi C."/>
            <person name="Cichocki N."/>
            <person name="Clum A."/>
            <person name="Copeland A."/>
            <person name="Hainaut M."/>
            <person name="Haridas S."/>
            <person name="Labutti K."/>
            <person name="Lindquist E."/>
            <person name="Lipzen A."/>
            <person name="Khouja H.-R."/>
            <person name="Murat C."/>
            <person name="Ohm R."/>
            <person name="Olson A."/>
            <person name="Spatafora J."/>
            <person name="Veneault-Fourrey C."/>
            <person name="Henrissat B."/>
            <person name="Grigoriev I."/>
            <person name="Martin F."/>
            <person name="Perotto S."/>
        </authorList>
    </citation>
    <scope>NUCLEOTIDE SEQUENCE [LARGE SCALE GENOMIC DNA]</scope>
    <source>
        <strain evidence="1 2">UAMH 7357</strain>
    </source>
</reference>
<proteinExistence type="predicted"/>
<name>A0A2J6QQ51_9HELO</name>
<sequence>MERAASPYVNAYAASNSLCIPVRFTHGAKRPCKAIAQTSQKTSKLSSIQQLLEGPYSWSSHATIRLLGPGFYSAEPCVVPLSTCTGYGPRWSELTGIPDSTNGRLWPFVNKSGSSMIYLERLLMTLYVFGSTNS</sequence>
<evidence type="ECO:0000313" key="1">
    <source>
        <dbReference type="EMBL" id="PMD28384.1"/>
    </source>
</evidence>
<dbReference type="AlphaFoldDB" id="A0A2J6QQ51"/>
<accession>A0A2J6QQ51</accession>
<dbReference type="Proteomes" id="UP000235672">
    <property type="component" value="Unassembled WGS sequence"/>
</dbReference>
<gene>
    <name evidence="1" type="ORF">NA56DRAFT_696157</name>
</gene>
<protein>
    <submittedName>
        <fullName evidence="1">Uncharacterized protein</fullName>
    </submittedName>
</protein>
<evidence type="ECO:0000313" key="2">
    <source>
        <dbReference type="Proteomes" id="UP000235672"/>
    </source>
</evidence>
<organism evidence="1 2">
    <name type="scientific">Hyaloscypha hepaticicola</name>
    <dbReference type="NCBI Taxonomy" id="2082293"/>
    <lineage>
        <taxon>Eukaryota</taxon>
        <taxon>Fungi</taxon>
        <taxon>Dikarya</taxon>
        <taxon>Ascomycota</taxon>
        <taxon>Pezizomycotina</taxon>
        <taxon>Leotiomycetes</taxon>
        <taxon>Helotiales</taxon>
        <taxon>Hyaloscyphaceae</taxon>
        <taxon>Hyaloscypha</taxon>
    </lineage>
</organism>
<keyword evidence="2" id="KW-1185">Reference proteome</keyword>
<dbReference type="EMBL" id="KZ613464">
    <property type="protein sequence ID" value="PMD28384.1"/>
    <property type="molecule type" value="Genomic_DNA"/>
</dbReference>